<keyword evidence="3" id="KW-1185">Reference proteome</keyword>
<reference evidence="2 3" key="1">
    <citation type="submission" date="2019-05" db="EMBL/GenBank/DDBJ databases">
        <title>Another draft genome of Portunus trituberculatus and its Hox gene families provides insights of decapod evolution.</title>
        <authorList>
            <person name="Jeong J.-H."/>
            <person name="Song I."/>
            <person name="Kim S."/>
            <person name="Choi T."/>
            <person name="Kim D."/>
            <person name="Ryu S."/>
            <person name="Kim W."/>
        </authorList>
    </citation>
    <scope>NUCLEOTIDE SEQUENCE [LARGE SCALE GENOMIC DNA]</scope>
    <source>
        <tissue evidence="2">Muscle</tissue>
    </source>
</reference>
<feature type="coiled-coil region" evidence="1">
    <location>
        <begin position="100"/>
        <end position="134"/>
    </location>
</feature>
<evidence type="ECO:0000313" key="2">
    <source>
        <dbReference type="EMBL" id="MPC70416.1"/>
    </source>
</evidence>
<evidence type="ECO:0000313" key="3">
    <source>
        <dbReference type="Proteomes" id="UP000324222"/>
    </source>
</evidence>
<dbReference type="AlphaFoldDB" id="A0A5B7HKE2"/>
<accession>A0A5B7HKE2</accession>
<gene>
    <name evidence="2" type="ORF">E2C01_064664</name>
</gene>
<comment type="caution">
    <text evidence="2">The sequence shown here is derived from an EMBL/GenBank/DDBJ whole genome shotgun (WGS) entry which is preliminary data.</text>
</comment>
<dbReference type="EMBL" id="VSRR010031090">
    <property type="protein sequence ID" value="MPC70416.1"/>
    <property type="molecule type" value="Genomic_DNA"/>
</dbReference>
<feature type="coiled-coil region" evidence="1">
    <location>
        <begin position="23"/>
        <end position="50"/>
    </location>
</feature>
<protein>
    <submittedName>
        <fullName evidence="2">Uncharacterized protein</fullName>
    </submittedName>
</protein>
<name>A0A5B7HKE2_PORTR</name>
<sequence>MESALEKALANPGLGVLLLDDSNRSLAEDVEQLRQEVAKLDQEWKGEQESHRHNTQRMAEMTQMLQDIQALVVALTRDIDTEGEQERTATSETEGILRQCRKQNTELASLQEASESLEARAAQSRREADELEKNLTDDSGLLKELLDHLSEAEKDNLLLLQYSAEDASKIKVRKVLQE</sequence>
<keyword evidence="1" id="KW-0175">Coiled coil</keyword>
<dbReference type="OrthoDB" id="420518at2759"/>
<proteinExistence type="predicted"/>
<evidence type="ECO:0000256" key="1">
    <source>
        <dbReference type="SAM" id="Coils"/>
    </source>
</evidence>
<organism evidence="2 3">
    <name type="scientific">Portunus trituberculatus</name>
    <name type="common">Swimming crab</name>
    <name type="synonym">Neptunus trituberculatus</name>
    <dbReference type="NCBI Taxonomy" id="210409"/>
    <lineage>
        <taxon>Eukaryota</taxon>
        <taxon>Metazoa</taxon>
        <taxon>Ecdysozoa</taxon>
        <taxon>Arthropoda</taxon>
        <taxon>Crustacea</taxon>
        <taxon>Multicrustacea</taxon>
        <taxon>Malacostraca</taxon>
        <taxon>Eumalacostraca</taxon>
        <taxon>Eucarida</taxon>
        <taxon>Decapoda</taxon>
        <taxon>Pleocyemata</taxon>
        <taxon>Brachyura</taxon>
        <taxon>Eubrachyura</taxon>
        <taxon>Portunoidea</taxon>
        <taxon>Portunidae</taxon>
        <taxon>Portuninae</taxon>
        <taxon>Portunus</taxon>
    </lineage>
</organism>
<dbReference type="Proteomes" id="UP000324222">
    <property type="component" value="Unassembled WGS sequence"/>
</dbReference>